<evidence type="ECO:0000259" key="1">
    <source>
        <dbReference type="Pfam" id="PF12146"/>
    </source>
</evidence>
<organism evidence="2 3">
    <name type="scientific">Jeotgalibacillus marinus</name>
    <dbReference type="NCBI Taxonomy" id="86667"/>
    <lineage>
        <taxon>Bacteria</taxon>
        <taxon>Bacillati</taxon>
        <taxon>Bacillota</taxon>
        <taxon>Bacilli</taxon>
        <taxon>Bacillales</taxon>
        <taxon>Caryophanaceae</taxon>
        <taxon>Jeotgalibacillus</taxon>
    </lineage>
</organism>
<dbReference type="PANTHER" id="PTHR11614">
    <property type="entry name" value="PHOSPHOLIPASE-RELATED"/>
    <property type="match status" value="1"/>
</dbReference>
<dbReference type="EMBL" id="JBFMIA010000003">
    <property type="protein sequence ID" value="MEW9501210.1"/>
    <property type="molecule type" value="Genomic_DNA"/>
</dbReference>
<name>A0ABV3Q1I2_9BACL</name>
<dbReference type="GO" id="GO:0016787">
    <property type="term" value="F:hydrolase activity"/>
    <property type="evidence" value="ECO:0007669"/>
    <property type="project" value="UniProtKB-KW"/>
</dbReference>
<evidence type="ECO:0000313" key="3">
    <source>
        <dbReference type="Proteomes" id="UP001556040"/>
    </source>
</evidence>
<reference evidence="2 3" key="1">
    <citation type="journal article" date="1979" name="Int. J. Syst. Evol. Microbiol.">
        <title>Bacillus globisporus subsp. marinus subsp. nov.</title>
        <authorList>
            <person name="Liu H."/>
        </authorList>
    </citation>
    <scope>NUCLEOTIDE SEQUENCE [LARGE SCALE GENOMIC DNA]</scope>
    <source>
        <strain evidence="2 3">DSM 1297</strain>
    </source>
</reference>
<dbReference type="Proteomes" id="UP001556040">
    <property type="component" value="Unassembled WGS sequence"/>
</dbReference>
<keyword evidence="3" id="KW-1185">Reference proteome</keyword>
<dbReference type="InterPro" id="IPR022742">
    <property type="entry name" value="Hydrolase_4"/>
</dbReference>
<dbReference type="Pfam" id="PF12146">
    <property type="entry name" value="Hydrolase_4"/>
    <property type="match status" value="1"/>
</dbReference>
<proteinExistence type="predicted"/>
<dbReference type="InterPro" id="IPR051044">
    <property type="entry name" value="MAG_DAG_Lipase"/>
</dbReference>
<dbReference type="RefSeq" id="WP_367778694.1">
    <property type="nucleotide sequence ID" value="NZ_JBFMIA010000003.1"/>
</dbReference>
<dbReference type="InterPro" id="IPR029058">
    <property type="entry name" value="AB_hydrolase_fold"/>
</dbReference>
<comment type="caution">
    <text evidence="2">The sequence shown here is derived from an EMBL/GenBank/DDBJ whole genome shotgun (WGS) entry which is preliminary data.</text>
</comment>
<dbReference type="Gene3D" id="3.40.50.1820">
    <property type="entry name" value="alpha/beta hydrolase"/>
    <property type="match status" value="1"/>
</dbReference>
<dbReference type="SUPFAM" id="SSF53474">
    <property type="entry name" value="alpha/beta-Hydrolases"/>
    <property type="match status" value="1"/>
</dbReference>
<protein>
    <submittedName>
        <fullName evidence="2">Alpha/beta hydrolase</fullName>
    </submittedName>
</protein>
<sequence length="314" mass="35025">MDQSFFCASDGMEIYVRKWFAKDGKAKGVVQLSHGMVEHIERYEEFAQFLTTKGFLVVGHDQRGHGQTALRNGTRGYLGDGDGFQRLVDDVKEINDSIHRDYSLPVFLLGHSMGSFVARRFIQLHDNQIDGVMLSGTGGPKGLLGEVGKIVAKGVSMWNSPLAPGYLLSKLTFGPFNKGFAPSKTDFDWLCRDENEVDCYLHDPMCGFACTNKFYVDLFNGISIIHKKNEIKKMDPTLPIMLLSGSADPVGTEGNGVFAVAKLYKKAGMKDVEVHLYEDCRHEILKETNRQVVFNDILSKLNEWTEVGAKRVGT</sequence>
<keyword evidence="2" id="KW-0378">Hydrolase</keyword>
<feature type="domain" description="Serine aminopeptidase S33" evidence="1">
    <location>
        <begin position="25"/>
        <end position="289"/>
    </location>
</feature>
<gene>
    <name evidence="2" type="ORF">AB1471_05270</name>
</gene>
<accession>A0ABV3Q1I2</accession>
<evidence type="ECO:0000313" key="2">
    <source>
        <dbReference type="EMBL" id="MEW9501210.1"/>
    </source>
</evidence>